<sequence>MRFVQTHIDLSRCCDRRGTSNYPHVENQETYFIHSLLDVVIKISRSRSKLANKVIVLNLADTLLRTKPNCDWHCASDFKTGRLRVLRLRTNQLEAVY</sequence>
<proteinExistence type="predicted"/>
<dbReference type="AlphaFoldDB" id="A0A2R6XA56"/>
<evidence type="ECO:0000313" key="2">
    <source>
        <dbReference type="Proteomes" id="UP000244005"/>
    </source>
</evidence>
<accession>A0A2R6XA56</accession>
<keyword evidence="2" id="KW-1185">Reference proteome</keyword>
<dbReference type="Proteomes" id="UP000244005">
    <property type="component" value="Unassembled WGS sequence"/>
</dbReference>
<name>A0A2R6XA56_MARPO</name>
<dbReference type="EMBL" id="KZ772699">
    <property type="protein sequence ID" value="PTQ42984.1"/>
    <property type="molecule type" value="Genomic_DNA"/>
</dbReference>
<gene>
    <name evidence="1" type="ORF">MARPO_0027s0095</name>
</gene>
<organism evidence="1 2">
    <name type="scientific">Marchantia polymorpha</name>
    <name type="common">Common liverwort</name>
    <name type="synonym">Marchantia aquatica</name>
    <dbReference type="NCBI Taxonomy" id="3197"/>
    <lineage>
        <taxon>Eukaryota</taxon>
        <taxon>Viridiplantae</taxon>
        <taxon>Streptophyta</taxon>
        <taxon>Embryophyta</taxon>
        <taxon>Marchantiophyta</taxon>
        <taxon>Marchantiopsida</taxon>
        <taxon>Marchantiidae</taxon>
        <taxon>Marchantiales</taxon>
        <taxon>Marchantiaceae</taxon>
        <taxon>Marchantia</taxon>
    </lineage>
</organism>
<reference evidence="2" key="1">
    <citation type="journal article" date="2017" name="Cell">
        <title>Insights into land plant evolution garnered from the Marchantia polymorpha genome.</title>
        <authorList>
            <person name="Bowman J.L."/>
            <person name="Kohchi T."/>
            <person name="Yamato K.T."/>
            <person name="Jenkins J."/>
            <person name="Shu S."/>
            <person name="Ishizaki K."/>
            <person name="Yamaoka S."/>
            <person name="Nishihama R."/>
            <person name="Nakamura Y."/>
            <person name="Berger F."/>
            <person name="Adam C."/>
            <person name="Aki S.S."/>
            <person name="Althoff F."/>
            <person name="Araki T."/>
            <person name="Arteaga-Vazquez M.A."/>
            <person name="Balasubrmanian S."/>
            <person name="Barry K."/>
            <person name="Bauer D."/>
            <person name="Boehm C.R."/>
            <person name="Briginshaw L."/>
            <person name="Caballero-Perez J."/>
            <person name="Catarino B."/>
            <person name="Chen F."/>
            <person name="Chiyoda S."/>
            <person name="Chovatia M."/>
            <person name="Davies K.M."/>
            <person name="Delmans M."/>
            <person name="Demura T."/>
            <person name="Dierschke T."/>
            <person name="Dolan L."/>
            <person name="Dorantes-Acosta A.E."/>
            <person name="Eklund D.M."/>
            <person name="Florent S.N."/>
            <person name="Flores-Sandoval E."/>
            <person name="Fujiyama A."/>
            <person name="Fukuzawa H."/>
            <person name="Galik B."/>
            <person name="Grimanelli D."/>
            <person name="Grimwood J."/>
            <person name="Grossniklaus U."/>
            <person name="Hamada T."/>
            <person name="Haseloff J."/>
            <person name="Hetherington A.J."/>
            <person name="Higo A."/>
            <person name="Hirakawa Y."/>
            <person name="Hundley H.N."/>
            <person name="Ikeda Y."/>
            <person name="Inoue K."/>
            <person name="Inoue S.I."/>
            <person name="Ishida S."/>
            <person name="Jia Q."/>
            <person name="Kakita M."/>
            <person name="Kanazawa T."/>
            <person name="Kawai Y."/>
            <person name="Kawashima T."/>
            <person name="Kennedy M."/>
            <person name="Kinose K."/>
            <person name="Kinoshita T."/>
            <person name="Kohara Y."/>
            <person name="Koide E."/>
            <person name="Komatsu K."/>
            <person name="Kopischke S."/>
            <person name="Kubo M."/>
            <person name="Kyozuka J."/>
            <person name="Lagercrantz U."/>
            <person name="Lin S.S."/>
            <person name="Lindquist E."/>
            <person name="Lipzen A.M."/>
            <person name="Lu C.W."/>
            <person name="De Luna E."/>
            <person name="Martienssen R.A."/>
            <person name="Minamino N."/>
            <person name="Mizutani M."/>
            <person name="Mizutani M."/>
            <person name="Mochizuki N."/>
            <person name="Monte I."/>
            <person name="Mosher R."/>
            <person name="Nagasaki H."/>
            <person name="Nakagami H."/>
            <person name="Naramoto S."/>
            <person name="Nishitani K."/>
            <person name="Ohtani M."/>
            <person name="Okamoto T."/>
            <person name="Okumura M."/>
            <person name="Phillips J."/>
            <person name="Pollak B."/>
            <person name="Reinders A."/>
            <person name="Rovekamp M."/>
            <person name="Sano R."/>
            <person name="Sawa S."/>
            <person name="Schmid M.W."/>
            <person name="Shirakawa M."/>
            <person name="Solano R."/>
            <person name="Spunde A."/>
            <person name="Suetsugu N."/>
            <person name="Sugano S."/>
            <person name="Sugiyama A."/>
            <person name="Sun R."/>
            <person name="Suzuki Y."/>
            <person name="Takenaka M."/>
            <person name="Takezawa D."/>
            <person name="Tomogane H."/>
            <person name="Tsuzuki M."/>
            <person name="Ueda T."/>
            <person name="Umeda M."/>
            <person name="Ward J.M."/>
            <person name="Watanabe Y."/>
            <person name="Yazaki K."/>
            <person name="Yokoyama R."/>
            <person name="Yoshitake Y."/>
            <person name="Yotsui I."/>
            <person name="Zachgo S."/>
            <person name="Schmutz J."/>
        </authorList>
    </citation>
    <scope>NUCLEOTIDE SEQUENCE [LARGE SCALE GENOMIC DNA]</scope>
    <source>
        <strain evidence="2">Tak-1</strain>
    </source>
</reference>
<protein>
    <submittedName>
        <fullName evidence="1">Uncharacterized protein</fullName>
    </submittedName>
</protein>
<evidence type="ECO:0000313" key="1">
    <source>
        <dbReference type="EMBL" id="PTQ42984.1"/>
    </source>
</evidence>